<accession>A0A9P7E8L3</accession>
<dbReference type="PANTHER" id="PTHR33096">
    <property type="entry name" value="CXC2 DOMAIN-CONTAINING PROTEIN"/>
    <property type="match status" value="1"/>
</dbReference>
<evidence type="ECO:0000313" key="2">
    <source>
        <dbReference type="Proteomes" id="UP000807769"/>
    </source>
</evidence>
<dbReference type="Pfam" id="PF18758">
    <property type="entry name" value="KDZ"/>
    <property type="match status" value="1"/>
</dbReference>
<reference evidence="1" key="1">
    <citation type="journal article" date="2020" name="New Phytol.">
        <title>Comparative genomics reveals dynamic genome evolution in host specialist ectomycorrhizal fungi.</title>
        <authorList>
            <person name="Lofgren L.A."/>
            <person name="Nguyen N.H."/>
            <person name="Vilgalys R."/>
            <person name="Ruytinx J."/>
            <person name="Liao H.L."/>
            <person name="Branco S."/>
            <person name="Kuo A."/>
            <person name="LaButti K."/>
            <person name="Lipzen A."/>
            <person name="Andreopoulos W."/>
            <person name="Pangilinan J."/>
            <person name="Riley R."/>
            <person name="Hundley H."/>
            <person name="Na H."/>
            <person name="Barry K."/>
            <person name="Grigoriev I.V."/>
            <person name="Stajich J.E."/>
            <person name="Kennedy P.G."/>
        </authorList>
    </citation>
    <scope>NUCLEOTIDE SEQUENCE</scope>
    <source>
        <strain evidence="1">MN1</strain>
    </source>
</reference>
<dbReference type="AlphaFoldDB" id="A0A9P7E8L3"/>
<sequence>MANTISENTVSVFDQTGIFYALATTNKILNVYSLNGTTGYDIGCLYSKTVAASSISLKASANHHRFLVNLFHGHAHNCQCQIQYHPLYQKGLGIEDLEMCEQIFSGSNAVAPVVRHVSYFHWLQFIGLHFDQWDLDKYSELSKFIYNNYKQALHIINELSPAVEELKAQLSLTDVDFEKWNTEELEYLQALTIETEEDVEKMTYVEALESLVSAE</sequence>
<name>A0A9P7E8L3_9AGAM</name>
<evidence type="ECO:0000313" key="1">
    <source>
        <dbReference type="EMBL" id="KAG1813901.1"/>
    </source>
</evidence>
<organism evidence="1 2">
    <name type="scientific">Suillus subaureus</name>
    <dbReference type="NCBI Taxonomy" id="48587"/>
    <lineage>
        <taxon>Eukaryota</taxon>
        <taxon>Fungi</taxon>
        <taxon>Dikarya</taxon>
        <taxon>Basidiomycota</taxon>
        <taxon>Agaricomycotina</taxon>
        <taxon>Agaricomycetes</taxon>
        <taxon>Agaricomycetidae</taxon>
        <taxon>Boletales</taxon>
        <taxon>Suillineae</taxon>
        <taxon>Suillaceae</taxon>
        <taxon>Suillus</taxon>
    </lineage>
</organism>
<dbReference type="PANTHER" id="PTHR33096:SF1">
    <property type="entry name" value="CXC1-LIKE CYSTEINE CLUSTER ASSOCIATED WITH KDZ TRANSPOSASES DOMAIN-CONTAINING PROTEIN"/>
    <property type="match status" value="1"/>
</dbReference>
<protein>
    <submittedName>
        <fullName evidence="1">Uncharacterized protein</fullName>
    </submittedName>
</protein>
<dbReference type="Proteomes" id="UP000807769">
    <property type="component" value="Unassembled WGS sequence"/>
</dbReference>
<proteinExistence type="predicted"/>
<dbReference type="InterPro" id="IPR040521">
    <property type="entry name" value="KDZ"/>
</dbReference>
<comment type="caution">
    <text evidence="1">The sequence shown here is derived from an EMBL/GenBank/DDBJ whole genome shotgun (WGS) entry which is preliminary data.</text>
</comment>
<gene>
    <name evidence="1" type="ORF">BJ212DRAFT_1447699</name>
</gene>
<dbReference type="EMBL" id="JABBWG010000022">
    <property type="protein sequence ID" value="KAG1813901.1"/>
    <property type="molecule type" value="Genomic_DNA"/>
</dbReference>
<dbReference type="RefSeq" id="XP_041191537.1">
    <property type="nucleotide sequence ID" value="XM_041338437.1"/>
</dbReference>
<dbReference type="GeneID" id="64632453"/>
<dbReference type="OrthoDB" id="2505969at2759"/>
<keyword evidence="2" id="KW-1185">Reference proteome</keyword>